<feature type="compositionally biased region" description="Basic and acidic residues" evidence="1">
    <location>
        <begin position="1"/>
        <end position="16"/>
    </location>
</feature>
<gene>
    <name evidence="2" type="ORF">CLV34_1730</name>
</gene>
<evidence type="ECO:0000313" key="2">
    <source>
        <dbReference type="EMBL" id="PJI94242.1"/>
    </source>
</evidence>
<proteinExistence type="predicted"/>
<feature type="region of interest" description="Disordered" evidence="1">
    <location>
        <begin position="1"/>
        <end position="43"/>
    </location>
</feature>
<dbReference type="Proteomes" id="UP000231586">
    <property type="component" value="Unassembled WGS sequence"/>
</dbReference>
<dbReference type="InterPro" id="IPR010428">
    <property type="entry name" value="Zincin_1"/>
</dbReference>
<dbReference type="OrthoDB" id="4966605at2"/>
<dbReference type="RefSeq" id="WP_100349803.1">
    <property type="nucleotide sequence ID" value="NZ_PGTZ01000007.1"/>
</dbReference>
<evidence type="ECO:0000256" key="1">
    <source>
        <dbReference type="SAM" id="MobiDB-lite"/>
    </source>
</evidence>
<dbReference type="InterPro" id="IPR038555">
    <property type="entry name" value="Zincin_1_sf"/>
</dbReference>
<name>A0A2M8WTG6_9MICO</name>
<dbReference type="EMBL" id="PGTZ01000007">
    <property type="protein sequence ID" value="PJI94242.1"/>
    <property type="molecule type" value="Genomic_DNA"/>
</dbReference>
<comment type="caution">
    <text evidence="2">The sequence shown here is derived from an EMBL/GenBank/DDBJ whole genome shotgun (WGS) entry which is preliminary data.</text>
</comment>
<dbReference type="Gene3D" id="3.30.2010.20">
    <property type="match status" value="1"/>
</dbReference>
<dbReference type="CDD" id="cd12954">
    <property type="entry name" value="MMP_TTHA0227_like_1"/>
    <property type="match status" value="1"/>
</dbReference>
<accession>A0A2M8WTG6</accession>
<dbReference type="SUPFAM" id="SSF55486">
    <property type="entry name" value="Metalloproteases ('zincins'), catalytic domain"/>
    <property type="match status" value="1"/>
</dbReference>
<dbReference type="AlphaFoldDB" id="A0A2M8WTG6"/>
<feature type="compositionally biased region" description="Basic residues" evidence="1">
    <location>
        <begin position="27"/>
        <end position="37"/>
    </location>
</feature>
<dbReference type="Pfam" id="PF06262">
    <property type="entry name" value="Zincin_1"/>
    <property type="match status" value="1"/>
</dbReference>
<keyword evidence="3" id="KW-1185">Reference proteome</keyword>
<organism evidence="2 3">
    <name type="scientific">Luteimicrobium subarcticum</name>
    <dbReference type="NCBI Taxonomy" id="620910"/>
    <lineage>
        <taxon>Bacteria</taxon>
        <taxon>Bacillati</taxon>
        <taxon>Actinomycetota</taxon>
        <taxon>Actinomycetes</taxon>
        <taxon>Micrococcales</taxon>
        <taxon>Luteimicrobium</taxon>
    </lineage>
</organism>
<feature type="compositionally biased region" description="Low complexity" evidence="1">
    <location>
        <begin position="17"/>
        <end position="26"/>
    </location>
</feature>
<protein>
    <submittedName>
        <fullName evidence="2">Zinicin-like metallopeptidase</fullName>
    </submittedName>
</protein>
<sequence>MASDTPDRADRVDRVDQALAAPAASRAPRRRDRHGRGMRGPMIPAALPAARTRAEAFDGHVLAAVERLEQRWGAELEGAEFAVEDVPPSDPAPWEDGTVALGRFFPAEAGQPSRVVVYRRPVEARALDEDDLADLVRDVVVEQVARLLHRDPEDVDRRYGQD</sequence>
<reference evidence="2 3" key="1">
    <citation type="submission" date="2017-11" db="EMBL/GenBank/DDBJ databases">
        <title>Genomic Encyclopedia of Archaeal and Bacterial Type Strains, Phase II (KMG-II): From Individual Species to Whole Genera.</title>
        <authorList>
            <person name="Goeker M."/>
        </authorList>
    </citation>
    <scope>NUCLEOTIDE SEQUENCE [LARGE SCALE GENOMIC DNA]</scope>
    <source>
        <strain evidence="2 3">DSM 22413</strain>
    </source>
</reference>
<evidence type="ECO:0000313" key="3">
    <source>
        <dbReference type="Proteomes" id="UP000231586"/>
    </source>
</evidence>